<feature type="non-terminal residue" evidence="1">
    <location>
        <position position="1"/>
    </location>
</feature>
<gene>
    <name evidence="1" type="ORF">H5410_028779</name>
</gene>
<evidence type="ECO:0000313" key="2">
    <source>
        <dbReference type="Proteomes" id="UP000824120"/>
    </source>
</evidence>
<organism evidence="1 2">
    <name type="scientific">Solanum commersonii</name>
    <name type="common">Commerson's wild potato</name>
    <name type="synonym">Commerson's nightshade</name>
    <dbReference type="NCBI Taxonomy" id="4109"/>
    <lineage>
        <taxon>Eukaryota</taxon>
        <taxon>Viridiplantae</taxon>
        <taxon>Streptophyta</taxon>
        <taxon>Embryophyta</taxon>
        <taxon>Tracheophyta</taxon>
        <taxon>Spermatophyta</taxon>
        <taxon>Magnoliopsida</taxon>
        <taxon>eudicotyledons</taxon>
        <taxon>Gunneridae</taxon>
        <taxon>Pentapetalae</taxon>
        <taxon>asterids</taxon>
        <taxon>lamiids</taxon>
        <taxon>Solanales</taxon>
        <taxon>Solanaceae</taxon>
        <taxon>Solanoideae</taxon>
        <taxon>Solaneae</taxon>
        <taxon>Solanum</taxon>
    </lineage>
</organism>
<dbReference type="EMBL" id="JACXVP010000005">
    <property type="protein sequence ID" value="KAG5607287.1"/>
    <property type="molecule type" value="Genomic_DNA"/>
</dbReference>
<proteinExistence type="predicted"/>
<evidence type="ECO:0000313" key="1">
    <source>
        <dbReference type="EMBL" id="KAG5607287.1"/>
    </source>
</evidence>
<comment type="caution">
    <text evidence="1">The sequence shown here is derived from an EMBL/GenBank/DDBJ whole genome shotgun (WGS) entry which is preliminary data.</text>
</comment>
<dbReference type="AlphaFoldDB" id="A0A9J5Z5W4"/>
<name>A0A9J5Z5W4_SOLCO</name>
<protein>
    <submittedName>
        <fullName evidence="1">Uncharacterized protein</fullName>
    </submittedName>
</protein>
<dbReference type="Proteomes" id="UP000824120">
    <property type="component" value="Chromosome 5"/>
</dbReference>
<accession>A0A9J5Z5W4</accession>
<reference evidence="1 2" key="1">
    <citation type="submission" date="2020-09" db="EMBL/GenBank/DDBJ databases">
        <title>De no assembly of potato wild relative species, Solanum commersonii.</title>
        <authorList>
            <person name="Cho K."/>
        </authorList>
    </citation>
    <scope>NUCLEOTIDE SEQUENCE [LARGE SCALE GENOMIC DNA]</scope>
    <source>
        <strain evidence="1">LZ3.2</strain>
        <tissue evidence="1">Leaf</tissue>
    </source>
</reference>
<sequence>MLNNTSPEQLNHIFNMLKKDNNNIDPQRSVNMAVSSHHVLSSEVQHILLDPNDTQLSDNAAYVTSQDPELSVQTPTVVTRRSSRSAKPPIWHTYYVLTKKNTTAGSCSYSISDVVDYQSISPTYKNFVT</sequence>
<keyword evidence="2" id="KW-1185">Reference proteome</keyword>